<accession>A0AAW4XE91</accession>
<protein>
    <recommendedName>
        <fullName evidence="3">Single-stranded DNA-binding protein</fullName>
    </recommendedName>
</protein>
<gene>
    <name evidence="1" type="ORF">LQ384_09985</name>
</gene>
<proteinExistence type="predicted"/>
<evidence type="ECO:0008006" key="3">
    <source>
        <dbReference type="Google" id="ProtNLM"/>
    </source>
</evidence>
<sequence length="128" mass="13768">MAEAPDPDRENPAAYEVLSERDFALLVKDPDSAVGRKIVLFGVVTQFDAATGTRQFRADTGPIQLESAYAYNQNTAVEARDAALVADVVEDDVVKMYVEVGGSVSYDTQIGGRTTVPGVIVNMIEIVD</sequence>
<dbReference type="EMBL" id="JAJNCO010000004">
    <property type="protein sequence ID" value="MCD2111424.1"/>
    <property type="molecule type" value="Genomic_DNA"/>
</dbReference>
<dbReference type="RefSeq" id="WP_230790008.1">
    <property type="nucleotide sequence ID" value="NZ_JAJNCO010000004.1"/>
</dbReference>
<evidence type="ECO:0000313" key="1">
    <source>
        <dbReference type="EMBL" id="MCD2111424.1"/>
    </source>
</evidence>
<evidence type="ECO:0000313" key="2">
    <source>
        <dbReference type="Proteomes" id="UP001198630"/>
    </source>
</evidence>
<comment type="caution">
    <text evidence="1">The sequence shown here is derived from an EMBL/GenBank/DDBJ whole genome shotgun (WGS) entry which is preliminary data.</text>
</comment>
<reference evidence="1" key="1">
    <citation type="submission" date="2021-11" db="EMBL/GenBank/DDBJ databases">
        <title>Development of a sustainable strategy for remediation of hydrocarbon-contaminated territories based on the waste exchange concept.</title>
        <authorList>
            <person name="Elkin A."/>
        </authorList>
    </citation>
    <scope>NUCLEOTIDE SEQUENCE</scope>
    <source>
        <strain evidence="1">IEGM 757</strain>
    </source>
</reference>
<dbReference type="Proteomes" id="UP001198630">
    <property type="component" value="Unassembled WGS sequence"/>
</dbReference>
<name>A0AAW4XE91_RHORH</name>
<organism evidence="1 2">
    <name type="scientific">Rhodococcus rhodochrous</name>
    <dbReference type="NCBI Taxonomy" id="1829"/>
    <lineage>
        <taxon>Bacteria</taxon>
        <taxon>Bacillati</taxon>
        <taxon>Actinomycetota</taxon>
        <taxon>Actinomycetes</taxon>
        <taxon>Mycobacteriales</taxon>
        <taxon>Nocardiaceae</taxon>
        <taxon>Rhodococcus</taxon>
    </lineage>
</organism>
<dbReference type="AlphaFoldDB" id="A0AAW4XE91"/>